<evidence type="ECO:0000313" key="14">
    <source>
        <dbReference type="Proteomes" id="UP000771797"/>
    </source>
</evidence>
<comment type="function">
    <text evidence="11">Part of the high-affinity ATP-driven potassium transport (or Kdp) system, which catalyzes the hydrolysis of ATP coupled with the electrogenic transport of potassium into the cytoplasm. This subunit acts as a catalytic chaperone that increases the ATP-binding affinity of the ATP-hydrolyzing subunit KdpB by the formation of a transient KdpB/KdpC/ATP ternary complex.</text>
</comment>
<evidence type="ECO:0000256" key="11">
    <source>
        <dbReference type="HAMAP-Rule" id="MF_00276"/>
    </source>
</evidence>
<feature type="region of interest" description="Disordered" evidence="12">
    <location>
        <begin position="77"/>
        <end position="98"/>
    </location>
</feature>
<evidence type="ECO:0000256" key="2">
    <source>
        <dbReference type="ARBA" id="ARBA00022475"/>
    </source>
</evidence>
<keyword evidence="8 11" id="KW-1133">Transmembrane helix</keyword>
<proteinExistence type="inferred from homology"/>
<keyword evidence="14" id="KW-1185">Reference proteome</keyword>
<dbReference type="NCBIfam" id="TIGR00681">
    <property type="entry name" value="kdpC"/>
    <property type="match status" value="1"/>
</dbReference>
<evidence type="ECO:0000256" key="5">
    <source>
        <dbReference type="ARBA" id="ARBA00022741"/>
    </source>
</evidence>
<dbReference type="EMBL" id="AQPF01000056">
    <property type="protein sequence ID" value="KAF0803094.1"/>
    <property type="molecule type" value="Genomic_DNA"/>
</dbReference>
<dbReference type="HAMAP" id="MF_00276">
    <property type="entry name" value="KdpC"/>
    <property type="match status" value="1"/>
</dbReference>
<dbReference type="InterPro" id="IPR003820">
    <property type="entry name" value="KdpC"/>
</dbReference>
<accession>A0ABQ6Y3A4</accession>
<comment type="subunit">
    <text evidence="11">The system is composed of three essential subunits: KdpA, KdpB and KdpC.</text>
</comment>
<keyword evidence="5 11" id="KW-0547">Nucleotide-binding</keyword>
<evidence type="ECO:0000256" key="3">
    <source>
        <dbReference type="ARBA" id="ARBA00022538"/>
    </source>
</evidence>
<evidence type="ECO:0000313" key="13">
    <source>
        <dbReference type="EMBL" id="KAF0803094.1"/>
    </source>
</evidence>
<dbReference type="PANTHER" id="PTHR30042:SF2">
    <property type="entry name" value="POTASSIUM-TRANSPORTING ATPASE KDPC SUBUNIT"/>
    <property type="match status" value="1"/>
</dbReference>
<name>A0ABQ6Y3A4_9GAMM</name>
<evidence type="ECO:0000256" key="8">
    <source>
        <dbReference type="ARBA" id="ARBA00022989"/>
    </source>
</evidence>
<reference evidence="13 14" key="1">
    <citation type="submission" date="2012-09" db="EMBL/GenBank/DDBJ databases">
        <title>Genome Sequence of alkane-degrading Bacterium Alcanivorax sp. 6-D-6.</title>
        <authorList>
            <person name="Lai Q."/>
            <person name="Shao Z."/>
        </authorList>
    </citation>
    <scope>NUCLEOTIDE SEQUENCE [LARGE SCALE GENOMIC DNA]</scope>
    <source>
        <strain evidence="13 14">6-D-6</strain>
    </source>
</reference>
<dbReference type="RefSeq" id="WP_159661623.1">
    <property type="nucleotide sequence ID" value="NZ_AQPF01000056.1"/>
</dbReference>
<dbReference type="NCBIfam" id="NF001454">
    <property type="entry name" value="PRK00315.1"/>
    <property type="match status" value="1"/>
</dbReference>
<evidence type="ECO:0000256" key="10">
    <source>
        <dbReference type="ARBA" id="ARBA00023136"/>
    </source>
</evidence>
<keyword evidence="9 11" id="KW-0406">Ion transport</keyword>
<comment type="subcellular location">
    <subcellularLocation>
        <location evidence="11">Cell membrane</location>
        <topology evidence="11">Single-pass membrane protein</topology>
    </subcellularLocation>
</comment>
<comment type="caution">
    <text evidence="13">The sequence shown here is derived from an EMBL/GenBank/DDBJ whole genome shotgun (WGS) entry which is preliminary data.</text>
</comment>
<sequence>MNARTLTSTSWFSALRLAVVLMLLCGGLYPLISTLLGQTLFPEQARGSLVYLNGEAVGSQLAAQPFSEPRYFHPRPSAADYDPTGVSGSNLAPSNPELRERVTRDAAALSRQENVPVEKLPVDLVTASGSGIDPHISPEAAALQAPRVATARGLALEQVKQSIASHTRAPFLGVFGPTYVNVLTLNLALDAAEATNP</sequence>
<evidence type="ECO:0000256" key="9">
    <source>
        <dbReference type="ARBA" id="ARBA00023065"/>
    </source>
</evidence>
<keyword evidence="3 11" id="KW-0633">Potassium transport</keyword>
<comment type="similarity">
    <text evidence="11">Belongs to the KdpC family.</text>
</comment>
<keyword evidence="10 11" id="KW-0472">Membrane</keyword>
<dbReference type="Pfam" id="PF02669">
    <property type="entry name" value="KdpC"/>
    <property type="match status" value="1"/>
</dbReference>
<evidence type="ECO:0000256" key="1">
    <source>
        <dbReference type="ARBA" id="ARBA00022448"/>
    </source>
</evidence>
<evidence type="ECO:0000256" key="12">
    <source>
        <dbReference type="SAM" id="MobiDB-lite"/>
    </source>
</evidence>
<dbReference type="PANTHER" id="PTHR30042">
    <property type="entry name" value="POTASSIUM-TRANSPORTING ATPASE C CHAIN"/>
    <property type="match status" value="1"/>
</dbReference>
<dbReference type="PIRSF" id="PIRSF001296">
    <property type="entry name" value="K_ATPase_KdpC"/>
    <property type="match status" value="1"/>
</dbReference>
<keyword evidence="1 11" id="KW-0813">Transport</keyword>
<evidence type="ECO:0000256" key="4">
    <source>
        <dbReference type="ARBA" id="ARBA00022692"/>
    </source>
</evidence>
<evidence type="ECO:0000256" key="6">
    <source>
        <dbReference type="ARBA" id="ARBA00022840"/>
    </source>
</evidence>
<keyword evidence="2 11" id="KW-1003">Cell membrane</keyword>
<evidence type="ECO:0000256" key="7">
    <source>
        <dbReference type="ARBA" id="ARBA00022958"/>
    </source>
</evidence>
<keyword evidence="4 11" id="KW-0812">Transmembrane</keyword>
<organism evidence="13 14">
    <name type="scientific">Alcanivorax xiamenensis</name>
    <dbReference type="NCBI Taxonomy" id="1177156"/>
    <lineage>
        <taxon>Bacteria</taxon>
        <taxon>Pseudomonadati</taxon>
        <taxon>Pseudomonadota</taxon>
        <taxon>Gammaproteobacteria</taxon>
        <taxon>Oceanospirillales</taxon>
        <taxon>Alcanivoracaceae</taxon>
        <taxon>Alcanivorax</taxon>
    </lineage>
</organism>
<gene>
    <name evidence="11" type="primary">kdpC</name>
    <name evidence="13" type="ORF">A6D6_03825</name>
</gene>
<dbReference type="Proteomes" id="UP000771797">
    <property type="component" value="Unassembled WGS sequence"/>
</dbReference>
<keyword evidence="7 11" id="KW-0630">Potassium</keyword>
<keyword evidence="6 11" id="KW-0067">ATP-binding</keyword>
<protein>
    <recommendedName>
        <fullName evidence="11">Potassium-transporting ATPase KdpC subunit</fullName>
    </recommendedName>
    <alternativeName>
        <fullName evidence="11">ATP phosphohydrolase [potassium-transporting] C chain</fullName>
    </alternativeName>
    <alternativeName>
        <fullName evidence="11">Potassium-binding and translocating subunit C</fullName>
    </alternativeName>
    <alternativeName>
        <fullName evidence="11">Potassium-translocating ATPase C chain</fullName>
    </alternativeName>
</protein>